<protein>
    <submittedName>
        <fullName evidence="3">Phage baseplate protein</fullName>
    </submittedName>
</protein>
<dbReference type="Proteomes" id="UP000028782">
    <property type="component" value="Chromosome"/>
</dbReference>
<dbReference type="HOGENOM" id="CLU_133204_1_2_4"/>
<dbReference type="Gene3D" id="3.10.450.40">
    <property type="match status" value="1"/>
</dbReference>
<dbReference type="Pfam" id="PF04965">
    <property type="entry name" value="GPW_gp25"/>
    <property type="match status" value="1"/>
</dbReference>
<sequence>MMNVNTGRSIDYAAHISQSITDILTTPIGSRVMRRGYGSFIPQLIDQSMTPANILRLQAATAQAIMKHEPRTRLRRAFLGFDASGRAVLQLERQDRGQASTRRQAVSIQPAQGAST</sequence>
<feature type="domain" description="IraD/Gp25-like" evidence="2">
    <location>
        <begin position="12"/>
        <end position="76"/>
    </location>
</feature>
<dbReference type="KEGG" id="ctes:O987_23865"/>
<evidence type="ECO:0000256" key="1">
    <source>
        <dbReference type="SAM" id="MobiDB-lite"/>
    </source>
</evidence>
<feature type="region of interest" description="Disordered" evidence="1">
    <location>
        <begin position="93"/>
        <end position="116"/>
    </location>
</feature>
<dbReference type="RefSeq" id="WP_080731591.1">
    <property type="nucleotide sequence ID" value="NZ_CP006704.1"/>
</dbReference>
<dbReference type="EMBL" id="CP006704">
    <property type="protein sequence ID" value="AIJ48852.1"/>
    <property type="molecule type" value="Genomic_DNA"/>
</dbReference>
<evidence type="ECO:0000259" key="2">
    <source>
        <dbReference type="Pfam" id="PF04965"/>
    </source>
</evidence>
<dbReference type="AlphaFoldDB" id="A0A076PZD6"/>
<reference evidence="3 4" key="1">
    <citation type="journal article" date="2014" name="Genome Announc.">
        <title>Complete Genome Sequence of Polychlorinated Biphenyl Degrader Comamonas testosteroni TK102 (NBRC 109938).</title>
        <authorList>
            <person name="Fukuda K."/>
            <person name="Hosoyama A."/>
            <person name="Tsuchikane K."/>
            <person name="Ohji S."/>
            <person name="Yamazoe A."/>
            <person name="Fujita N."/>
            <person name="Shintani M."/>
            <person name="Kimbara K."/>
        </authorList>
    </citation>
    <scope>NUCLEOTIDE SEQUENCE [LARGE SCALE GENOMIC DNA]</scope>
    <source>
        <strain evidence="3">TK102</strain>
    </source>
</reference>
<dbReference type="SUPFAM" id="SSF160719">
    <property type="entry name" value="gpW/gp25-like"/>
    <property type="match status" value="1"/>
</dbReference>
<feature type="compositionally biased region" description="Polar residues" evidence="1">
    <location>
        <begin position="97"/>
        <end position="116"/>
    </location>
</feature>
<dbReference type="InterPro" id="IPR007048">
    <property type="entry name" value="IraD/Gp25-like"/>
</dbReference>
<organism evidence="3 4">
    <name type="scientific">Comamonas testosteroni TK102</name>
    <dbReference type="NCBI Taxonomy" id="1392005"/>
    <lineage>
        <taxon>Bacteria</taxon>
        <taxon>Pseudomonadati</taxon>
        <taxon>Pseudomonadota</taxon>
        <taxon>Betaproteobacteria</taxon>
        <taxon>Burkholderiales</taxon>
        <taxon>Comamonadaceae</taxon>
        <taxon>Comamonas</taxon>
    </lineage>
</organism>
<gene>
    <name evidence="3" type="ORF">O987_23865</name>
</gene>
<proteinExistence type="predicted"/>
<name>A0A076PZD6_COMTE</name>
<evidence type="ECO:0000313" key="3">
    <source>
        <dbReference type="EMBL" id="AIJ48852.1"/>
    </source>
</evidence>
<evidence type="ECO:0000313" key="4">
    <source>
        <dbReference type="Proteomes" id="UP000028782"/>
    </source>
</evidence>
<accession>A0A076PZD6</accession>